<accession>A0A5C3KRI3</accession>
<dbReference type="SUPFAM" id="SSF52540">
    <property type="entry name" value="P-loop containing nucleoside triphosphate hydrolases"/>
    <property type="match status" value="1"/>
</dbReference>
<gene>
    <name evidence="3" type="ORF">FA15DRAFT_670780</name>
</gene>
<feature type="domain" description="AAA protein C-terminal winged helix" evidence="2">
    <location>
        <begin position="437"/>
        <end position="566"/>
    </location>
</feature>
<dbReference type="STRING" id="230819.A0A5C3KRI3"/>
<evidence type="ECO:0000259" key="2">
    <source>
        <dbReference type="Pfam" id="PF24913"/>
    </source>
</evidence>
<dbReference type="InterPro" id="IPR027417">
    <property type="entry name" value="P-loop_NTPase"/>
</dbReference>
<reference evidence="3 4" key="1">
    <citation type="journal article" date="2019" name="Nat. Ecol. Evol.">
        <title>Megaphylogeny resolves global patterns of mushroom evolution.</title>
        <authorList>
            <person name="Varga T."/>
            <person name="Krizsan K."/>
            <person name="Foldi C."/>
            <person name="Dima B."/>
            <person name="Sanchez-Garcia M."/>
            <person name="Sanchez-Ramirez S."/>
            <person name="Szollosi G.J."/>
            <person name="Szarkandi J.G."/>
            <person name="Papp V."/>
            <person name="Albert L."/>
            <person name="Andreopoulos W."/>
            <person name="Angelini C."/>
            <person name="Antonin V."/>
            <person name="Barry K.W."/>
            <person name="Bougher N.L."/>
            <person name="Buchanan P."/>
            <person name="Buyck B."/>
            <person name="Bense V."/>
            <person name="Catcheside P."/>
            <person name="Chovatia M."/>
            <person name="Cooper J."/>
            <person name="Damon W."/>
            <person name="Desjardin D."/>
            <person name="Finy P."/>
            <person name="Geml J."/>
            <person name="Haridas S."/>
            <person name="Hughes K."/>
            <person name="Justo A."/>
            <person name="Karasinski D."/>
            <person name="Kautmanova I."/>
            <person name="Kiss B."/>
            <person name="Kocsube S."/>
            <person name="Kotiranta H."/>
            <person name="LaButti K.M."/>
            <person name="Lechner B.E."/>
            <person name="Liimatainen K."/>
            <person name="Lipzen A."/>
            <person name="Lukacs Z."/>
            <person name="Mihaltcheva S."/>
            <person name="Morgado L.N."/>
            <person name="Niskanen T."/>
            <person name="Noordeloos M.E."/>
            <person name="Ohm R.A."/>
            <person name="Ortiz-Santana B."/>
            <person name="Ovrebo C."/>
            <person name="Racz N."/>
            <person name="Riley R."/>
            <person name="Savchenko A."/>
            <person name="Shiryaev A."/>
            <person name="Soop K."/>
            <person name="Spirin V."/>
            <person name="Szebenyi C."/>
            <person name="Tomsovsky M."/>
            <person name="Tulloss R.E."/>
            <person name="Uehling J."/>
            <person name="Grigoriev I.V."/>
            <person name="Vagvolgyi C."/>
            <person name="Papp T."/>
            <person name="Martin F.M."/>
            <person name="Miettinen O."/>
            <person name="Hibbett D.S."/>
            <person name="Nagy L.G."/>
        </authorList>
    </citation>
    <scope>NUCLEOTIDE SEQUENCE [LARGE SCALE GENOMIC DNA]</scope>
    <source>
        <strain evidence="3 4">CBS 121175</strain>
    </source>
</reference>
<proteinExistence type="predicted"/>
<sequence length="611" mass="68608">MSSYPPIQLGLAARRLRFSVVLQASGGRRRYTTPPNQHGHGHQHKHQPSAPKKSTTPRPSPSVQSSTSPIPTPPGARHEAHEGTSAMSVPYNPPGGGRGGGQSGFSFTNSPVLDAILTTCIGLSAVFFGGIVYMKWYKQNVLNKIEDAFKPGYDPALELSKEHTITSKHVVKDVDDPAFELEEPWTENLRRKEQDLIDLIVQGEEAGHYFMLLGPKGSGKGTMIFDSMAAIQADGISMCEAHPDLEVFRLRLGKALNYEFNEDTQTGLFQRRDPREGGAPLDIERALNKLEKVALKCARRRGKPFVLIINNVHFFQNDDEGRNFILQLQQKAESWAASGIITVVFSSDDFWPFHVMRKPGSRMHVLNVSDLNRADALQAAMRMRYKSKRTPASPEEFSQVLDLVGGRLSFLNKVTKSRDMLGMAKHLLAVEKGWLLSRIGLIPDCDDDVMDEQKWSSCSWLLLQEFVNLRKEQVKEREEAIRKGELDPDTLEDLPLPAISYYRCRQIMTRADFMEDLDRANIIAIDIDHDVRPDSMLTLQAAIEVVGEDGFEELLANVRDRIDEIESLHRTRELTFKDVDKGDMIRLSVDKGGGSYYATLRESDDVSDDDD</sequence>
<name>A0A5C3KRI3_COPMA</name>
<dbReference type="Pfam" id="PF24913">
    <property type="entry name" value="WHD_AAA_fung"/>
    <property type="match status" value="1"/>
</dbReference>
<feature type="compositionally biased region" description="Gly residues" evidence="1">
    <location>
        <begin position="94"/>
        <end position="103"/>
    </location>
</feature>
<keyword evidence="4" id="KW-1185">Reference proteome</keyword>
<feature type="region of interest" description="Disordered" evidence="1">
    <location>
        <begin position="26"/>
        <end position="103"/>
    </location>
</feature>
<dbReference type="OrthoDB" id="511599at2759"/>
<dbReference type="AlphaFoldDB" id="A0A5C3KRI3"/>
<organism evidence="3 4">
    <name type="scientific">Coprinopsis marcescibilis</name>
    <name type="common">Agaric fungus</name>
    <name type="synonym">Psathyrella marcescibilis</name>
    <dbReference type="NCBI Taxonomy" id="230819"/>
    <lineage>
        <taxon>Eukaryota</taxon>
        <taxon>Fungi</taxon>
        <taxon>Dikarya</taxon>
        <taxon>Basidiomycota</taxon>
        <taxon>Agaricomycotina</taxon>
        <taxon>Agaricomycetes</taxon>
        <taxon>Agaricomycetidae</taxon>
        <taxon>Agaricales</taxon>
        <taxon>Agaricineae</taxon>
        <taxon>Psathyrellaceae</taxon>
        <taxon>Coprinopsis</taxon>
    </lineage>
</organism>
<evidence type="ECO:0000313" key="4">
    <source>
        <dbReference type="Proteomes" id="UP000307440"/>
    </source>
</evidence>
<evidence type="ECO:0000256" key="1">
    <source>
        <dbReference type="SAM" id="MobiDB-lite"/>
    </source>
</evidence>
<dbReference type="InterPro" id="IPR056808">
    <property type="entry name" value="HTH_AAA"/>
</dbReference>
<dbReference type="Proteomes" id="UP000307440">
    <property type="component" value="Unassembled WGS sequence"/>
</dbReference>
<protein>
    <recommendedName>
        <fullName evidence="2">AAA protein C-terminal winged helix domain-containing protein</fullName>
    </recommendedName>
</protein>
<evidence type="ECO:0000313" key="3">
    <source>
        <dbReference type="EMBL" id="TFK23171.1"/>
    </source>
</evidence>
<dbReference type="PANTHER" id="PTHR36168">
    <property type="entry name" value="CHROMOSOME 1, WHOLE GENOME SHOTGUN SEQUENCE"/>
    <property type="match status" value="1"/>
</dbReference>
<dbReference type="PANTHER" id="PTHR36168:SF1">
    <property type="entry name" value="ORC1-LIKE AAA ATPASE DOMAIN-CONTAINING PROTEIN"/>
    <property type="match status" value="1"/>
</dbReference>
<dbReference type="EMBL" id="ML210224">
    <property type="protein sequence ID" value="TFK23171.1"/>
    <property type="molecule type" value="Genomic_DNA"/>
</dbReference>
<feature type="compositionally biased region" description="Low complexity" evidence="1">
    <location>
        <begin position="48"/>
        <end position="57"/>
    </location>
</feature>